<feature type="compositionally biased region" description="Basic and acidic residues" evidence="1">
    <location>
        <begin position="60"/>
        <end position="69"/>
    </location>
</feature>
<feature type="compositionally biased region" description="Polar residues" evidence="1">
    <location>
        <begin position="71"/>
        <end position="90"/>
    </location>
</feature>
<dbReference type="Pfam" id="PF19050">
    <property type="entry name" value="PhoD_2"/>
    <property type="match status" value="1"/>
</dbReference>
<feature type="compositionally biased region" description="Low complexity" evidence="1">
    <location>
        <begin position="463"/>
        <end position="475"/>
    </location>
</feature>
<keyword evidence="4" id="KW-1185">Reference proteome</keyword>
<reference evidence="3" key="1">
    <citation type="submission" date="2022-07" db="EMBL/GenBank/DDBJ databases">
        <title>Phylogenomic reconstructions and comparative analyses of Kickxellomycotina fungi.</title>
        <authorList>
            <person name="Reynolds N.K."/>
            <person name="Stajich J.E."/>
            <person name="Barry K."/>
            <person name="Grigoriev I.V."/>
            <person name="Crous P."/>
            <person name="Smith M.E."/>
        </authorList>
    </citation>
    <scope>NUCLEOTIDE SEQUENCE</scope>
    <source>
        <strain evidence="3">NBRC 100468</strain>
    </source>
</reference>
<dbReference type="OrthoDB" id="9999821at2759"/>
<dbReference type="AlphaFoldDB" id="A0A9W8DQE3"/>
<feature type="compositionally biased region" description="Low complexity" evidence="1">
    <location>
        <begin position="1"/>
        <end position="13"/>
    </location>
</feature>
<feature type="compositionally biased region" description="Pro residues" evidence="1">
    <location>
        <begin position="297"/>
        <end position="308"/>
    </location>
</feature>
<dbReference type="Proteomes" id="UP001150538">
    <property type="component" value="Unassembled WGS sequence"/>
</dbReference>
<feature type="compositionally biased region" description="Polar residues" evidence="1">
    <location>
        <begin position="1159"/>
        <end position="1170"/>
    </location>
</feature>
<feature type="domain" description="PhoD-like phosphatase" evidence="2">
    <location>
        <begin position="568"/>
        <end position="1016"/>
    </location>
</feature>
<feature type="region of interest" description="Disordered" evidence="1">
    <location>
        <begin position="463"/>
        <end position="486"/>
    </location>
</feature>
<feature type="region of interest" description="Disordered" evidence="1">
    <location>
        <begin position="382"/>
        <end position="433"/>
    </location>
</feature>
<dbReference type="GO" id="GO:0016020">
    <property type="term" value="C:membrane"/>
    <property type="evidence" value="ECO:0007669"/>
    <property type="project" value="TreeGrafter"/>
</dbReference>
<name>A0A9W8DQE3_9FUNG</name>
<feature type="compositionally biased region" description="Pro residues" evidence="1">
    <location>
        <begin position="1172"/>
        <end position="1192"/>
    </location>
</feature>
<feature type="compositionally biased region" description="Low complexity" evidence="1">
    <location>
        <begin position="48"/>
        <end position="58"/>
    </location>
</feature>
<dbReference type="EMBL" id="JANBPU010000272">
    <property type="protein sequence ID" value="KAJ1913294.1"/>
    <property type="molecule type" value="Genomic_DNA"/>
</dbReference>
<comment type="caution">
    <text evidence="3">The sequence shown here is derived from an EMBL/GenBank/DDBJ whole genome shotgun (WGS) entry which is preliminary data.</text>
</comment>
<proteinExistence type="predicted"/>
<accession>A0A9W8DQE3</accession>
<feature type="region of interest" description="Disordered" evidence="1">
    <location>
        <begin position="256"/>
        <end position="330"/>
    </location>
</feature>
<feature type="compositionally biased region" description="Polar residues" evidence="1">
    <location>
        <begin position="1140"/>
        <end position="1150"/>
    </location>
</feature>
<feature type="compositionally biased region" description="Low complexity" evidence="1">
    <location>
        <begin position="159"/>
        <end position="168"/>
    </location>
</feature>
<feature type="compositionally biased region" description="Gly residues" evidence="1">
    <location>
        <begin position="110"/>
        <end position="120"/>
    </location>
</feature>
<gene>
    <name evidence="3" type="ORF">H4219_005267</name>
</gene>
<feature type="region of interest" description="Disordered" evidence="1">
    <location>
        <begin position="1"/>
        <end position="203"/>
    </location>
</feature>
<feature type="compositionally biased region" description="Low complexity" evidence="1">
    <location>
        <begin position="121"/>
        <end position="139"/>
    </location>
</feature>
<organism evidence="3 4">
    <name type="scientific">Mycoemilia scoparia</name>
    <dbReference type="NCBI Taxonomy" id="417184"/>
    <lineage>
        <taxon>Eukaryota</taxon>
        <taxon>Fungi</taxon>
        <taxon>Fungi incertae sedis</taxon>
        <taxon>Zoopagomycota</taxon>
        <taxon>Kickxellomycotina</taxon>
        <taxon>Kickxellomycetes</taxon>
        <taxon>Kickxellales</taxon>
        <taxon>Kickxellaceae</taxon>
        <taxon>Mycoemilia</taxon>
    </lineage>
</organism>
<dbReference type="PANTHER" id="PTHR46689:SF2">
    <property type="entry name" value="WW DOMAIN PROTEIN (AFU_ORTHOLOGUE AFUA_6G06520)"/>
    <property type="match status" value="1"/>
</dbReference>
<protein>
    <recommendedName>
        <fullName evidence="2">PhoD-like phosphatase domain-containing protein</fullName>
    </recommendedName>
</protein>
<feature type="region of interest" description="Disordered" evidence="1">
    <location>
        <begin position="1082"/>
        <end position="1192"/>
    </location>
</feature>
<dbReference type="InterPro" id="IPR043904">
    <property type="entry name" value="PhoD_2-like"/>
</dbReference>
<dbReference type="PANTHER" id="PTHR46689">
    <property type="entry name" value="MEMBRANE PROTEIN, PUTATIVE-RELATED"/>
    <property type="match status" value="1"/>
</dbReference>
<evidence type="ECO:0000256" key="1">
    <source>
        <dbReference type="SAM" id="MobiDB-lite"/>
    </source>
</evidence>
<feature type="compositionally biased region" description="Polar residues" evidence="1">
    <location>
        <begin position="20"/>
        <end position="37"/>
    </location>
</feature>
<evidence type="ECO:0000313" key="4">
    <source>
        <dbReference type="Proteomes" id="UP001150538"/>
    </source>
</evidence>
<feature type="compositionally biased region" description="Low complexity" evidence="1">
    <location>
        <begin position="1113"/>
        <end position="1127"/>
    </location>
</feature>
<sequence>MSQPPQNQQQQQPYHHQLAGISSPQHNHSAPLGTTATVGKDPNKALVDDASSVSSVASGFEDRAADEHSIGNVQEQQQRPLSTTNYQQASAAALGQGTVGGVSQKQAAVVGGGGAAGGIPGAYPQQSSAAVSTVTSTVGGTPGPNNPNPYSDVSNSAYTQPQQQQQQQQPPPPSYYQQQSPPTYSTQPQQPPPPNNPTVVNSQAYTNTSNAQPTSLGYGASSTAGQQYASSAAAAAAGGSGYGVHDLTNNMASMTVSSGQQVPPYGAPSSNILPIQSQPPQQQQYGTTGFAAGYGPAQPPPHAKPPATHPGNYYGPSSGPTDPNLGYGGMYNDQAHIQQQPPQIFPAVIGPALQFTGTDTATATWSGSVLVLINDTPIKSPPLPQNIPGYPPQPPPPGAGGNKNHNFGPGYGSAPNPIMGQGPPASYGGGGGQNISTDFETIANTQYNSMFSFNNYGYSQPPLSASAGPPALSPGTDTTSQTPGVNLKPPIVQIWDDGVHGPGEGKPKEYFANKLYTDVYSGYTFWRTDIKVHLEIDKEKKIWYKVIWNGTSPNKYSNENDDNVPTHEFYVPSQSGTWRFCAFGNTEIMDPAEIIRSGSIPHSRSPLWTDLSIKHAQRPFHLMIGTGGQISGEGVWDECRDVLRPFFHCLHSTQPGLNISRVQWTHDMDRAVEQYYFNRYIKVWFPSLYMRRDGVIGMSDMLSQIPYSFVIDDFDIFSNWGSLPDEIHRSPVVANIGRIAIKYWCLFQVHTHSDIAFRHGFIGRGYHWLRQLSPFTAILGLDTRTERTMRDILSIESHNMLMNYLETHLNPNTRQLLIVVPNPVIFPHTQTVENIINGADSFGMLSIANMMVDKFASGPSDSKRKKALRAENRFGKRDFALKLSDQWTSTAHSNERDRFILRLQDLSRRRVVRISFLSGHVNFAGCGCMQSFATTGIDQNSVDWRLMLQVFVSGIVDTPVDSTTLYAYYRSASRRNFDQTTSEKFYKTFISDVHLNNTQQSNKKFIARRSYVIFEEVTAAKMFELDIEHNPSFKGLVGYLYYETPGPIPIGRVKIDIPPHLSLQDHDRLMESVNYARTQLASIHGTQPPPPHPQQLHQQQPVYQGQNPYGGSYPHNLPGPYNYNNNPSMGGRPGAREVSDISTSSSTPIQNPLGYFYPRNQQYQGSPTGSLTPPPNYSNTLPPPYSPPHENK</sequence>
<evidence type="ECO:0000313" key="3">
    <source>
        <dbReference type="EMBL" id="KAJ1913294.1"/>
    </source>
</evidence>
<feature type="compositionally biased region" description="Low complexity" evidence="1">
    <location>
        <begin position="268"/>
        <end position="284"/>
    </location>
</feature>
<evidence type="ECO:0000259" key="2">
    <source>
        <dbReference type="Pfam" id="PF19050"/>
    </source>
</evidence>
<feature type="compositionally biased region" description="Low complexity" evidence="1">
    <location>
        <begin position="175"/>
        <end position="188"/>
    </location>
</feature>
<feature type="compositionally biased region" description="Pro residues" evidence="1">
    <location>
        <begin position="382"/>
        <end position="398"/>
    </location>
</feature>